<evidence type="ECO:0000256" key="1">
    <source>
        <dbReference type="SAM" id="Phobius"/>
    </source>
</evidence>
<feature type="transmembrane region" description="Helical" evidence="1">
    <location>
        <begin position="31"/>
        <end position="53"/>
    </location>
</feature>
<reference evidence="2 3" key="1">
    <citation type="submission" date="2019-05" db="EMBL/GenBank/DDBJ databases">
        <title>Burkholderia sp. DHOD12, isolated from subtropical forest soil.</title>
        <authorList>
            <person name="Gao Z.-H."/>
            <person name="Qiu L.-H."/>
        </authorList>
    </citation>
    <scope>NUCLEOTIDE SEQUENCE [LARGE SCALE GENOMIC DNA]</scope>
    <source>
        <strain evidence="2 3">DHOD12</strain>
    </source>
</reference>
<keyword evidence="1" id="KW-1133">Transmembrane helix</keyword>
<dbReference type="Proteomes" id="UP000298656">
    <property type="component" value="Chromosome 1"/>
</dbReference>
<accession>A0A4P8IQR2</accession>
<dbReference type="PROSITE" id="PS51257">
    <property type="entry name" value="PROKAR_LIPOPROTEIN"/>
    <property type="match status" value="1"/>
</dbReference>
<gene>
    <name evidence="2" type="ORF">FAZ95_15710</name>
</gene>
<organism evidence="2 3">
    <name type="scientific">Trinickia violacea</name>
    <dbReference type="NCBI Taxonomy" id="2571746"/>
    <lineage>
        <taxon>Bacteria</taxon>
        <taxon>Pseudomonadati</taxon>
        <taxon>Pseudomonadota</taxon>
        <taxon>Betaproteobacteria</taxon>
        <taxon>Burkholderiales</taxon>
        <taxon>Burkholderiaceae</taxon>
        <taxon>Trinickia</taxon>
    </lineage>
</organism>
<evidence type="ECO:0000313" key="2">
    <source>
        <dbReference type="EMBL" id="QCP50471.1"/>
    </source>
</evidence>
<name>A0A4P8IQR2_9BURK</name>
<proteinExistence type="predicted"/>
<dbReference type="EMBL" id="CP040077">
    <property type="protein sequence ID" value="QCP50471.1"/>
    <property type="molecule type" value="Genomic_DNA"/>
</dbReference>
<protein>
    <recommendedName>
        <fullName evidence="4">Lipoprotein</fullName>
    </recommendedName>
</protein>
<dbReference type="AlphaFoldDB" id="A0A4P8IQR2"/>
<sequence length="135" mass="14116">MLRRSAALLGAMAVFALIASCAVYTVVAPRFGIAQAVWFAAATLSILMLGMLAHERRRPAALKIGPDGIVALSRAGAVMLAGRIVGFSQWTGLLLVLAVAARDGKGRVGPLLIPADSLSPDSFRELAVRARHGAR</sequence>
<dbReference type="KEGG" id="tvl:FAZ95_15710"/>
<keyword evidence="3" id="KW-1185">Reference proteome</keyword>
<keyword evidence="1" id="KW-0812">Transmembrane</keyword>
<keyword evidence="1" id="KW-0472">Membrane</keyword>
<evidence type="ECO:0008006" key="4">
    <source>
        <dbReference type="Google" id="ProtNLM"/>
    </source>
</evidence>
<dbReference type="RefSeq" id="WP_137333287.1">
    <property type="nucleotide sequence ID" value="NZ_CP040077.1"/>
</dbReference>
<dbReference type="OrthoDB" id="9034589at2"/>
<evidence type="ECO:0000313" key="3">
    <source>
        <dbReference type="Proteomes" id="UP000298656"/>
    </source>
</evidence>